<feature type="non-terminal residue" evidence="1">
    <location>
        <position position="105"/>
    </location>
</feature>
<proteinExistence type="predicted"/>
<accession>X1VTM1</accession>
<evidence type="ECO:0000313" key="1">
    <source>
        <dbReference type="EMBL" id="GAJ20796.1"/>
    </source>
</evidence>
<organism evidence="1">
    <name type="scientific">marine sediment metagenome</name>
    <dbReference type="NCBI Taxonomy" id="412755"/>
    <lineage>
        <taxon>unclassified sequences</taxon>
        <taxon>metagenomes</taxon>
        <taxon>ecological metagenomes</taxon>
    </lineage>
</organism>
<sequence length="105" mass="12256">MFTPENFNFLEGKFVKNSYFCDPLIAKKINKKIAPSSSSRDTEVFRIEERFSRLFGFDLLKDNFKKMILSNLQSKVEKVKNSDCNDSNILKMRIDAILLPLERLS</sequence>
<comment type="caution">
    <text evidence="1">The sequence shown here is derived from an EMBL/GenBank/DDBJ whole genome shotgun (WGS) entry which is preliminary data.</text>
</comment>
<dbReference type="AlphaFoldDB" id="X1VTM1"/>
<reference evidence="1" key="1">
    <citation type="journal article" date="2014" name="Front. Microbiol.">
        <title>High frequency of phylogenetically diverse reductive dehalogenase-homologous genes in deep subseafloor sedimentary metagenomes.</title>
        <authorList>
            <person name="Kawai M."/>
            <person name="Futagami T."/>
            <person name="Toyoda A."/>
            <person name="Takaki Y."/>
            <person name="Nishi S."/>
            <person name="Hori S."/>
            <person name="Arai W."/>
            <person name="Tsubouchi T."/>
            <person name="Morono Y."/>
            <person name="Uchiyama I."/>
            <person name="Ito T."/>
            <person name="Fujiyama A."/>
            <person name="Inagaki F."/>
            <person name="Takami H."/>
        </authorList>
    </citation>
    <scope>NUCLEOTIDE SEQUENCE</scope>
    <source>
        <strain evidence="1">Expedition CK06-06</strain>
    </source>
</reference>
<name>X1VTM1_9ZZZZ</name>
<dbReference type="EMBL" id="BARW01038148">
    <property type="protein sequence ID" value="GAJ20796.1"/>
    <property type="molecule type" value="Genomic_DNA"/>
</dbReference>
<gene>
    <name evidence="1" type="ORF">S12H4_58652</name>
</gene>
<protein>
    <submittedName>
        <fullName evidence="1">Uncharacterized protein</fullName>
    </submittedName>
</protein>